<organism evidence="2 3">
    <name type="scientific">Epilithonimonas zeae</name>
    <dbReference type="NCBI Taxonomy" id="1416779"/>
    <lineage>
        <taxon>Bacteria</taxon>
        <taxon>Pseudomonadati</taxon>
        <taxon>Bacteroidota</taxon>
        <taxon>Flavobacteriia</taxon>
        <taxon>Flavobacteriales</taxon>
        <taxon>Weeksellaceae</taxon>
        <taxon>Chryseobacterium group</taxon>
        <taxon>Epilithonimonas</taxon>
    </lineage>
</organism>
<evidence type="ECO:0008006" key="4">
    <source>
        <dbReference type="Google" id="ProtNLM"/>
    </source>
</evidence>
<dbReference type="RefSeq" id="WP_139297397.1">
    <property type="nucleotide sequence ID" value="NZ_FSRK01000003.1"/>
</dbReference>
<keyword evidence="3" id="KW-1185">Reference proteome</keyword>
<gene>
    <name evidence="2" type="ORF">SAMN05444409_3411</name>
</gene>
<reference evidence="3" key="1">
    <citation type="submission" date="2016-11" db="EMBL/GenBank/DDBJ databases">
        <authorList>
            <person name="Varghese N."/>
            <person name="Submissions S."/>
        </authorList>
    </citation>
    <scope>NUCLEOTIDE SEQUENCE [LARGE SCALE GENOMIC DNA]</scope>
    <source>
        <strain evidence="3">DSM 27623</strain>
    </source>
</reference>
<feature type="chain" id="PRO_5013360274" description="Lipoprotein" evidence="1">
    <location>
        <begin position="25"/>
        <end position="147"/>
    </location>
</feature>
<feature type="signal peptide" evidence="1">
    <location>
        <begin position="1"/>
        <end position="24"/>
    </location>
</feature>
<protein>
    <recommendedName>
        <fullName evidence="4">Lipoprotein</fullName>
    </recommendedName>
</protein>
<evidence type="ECO:0000313" key="3">
    <source>
        <dbReference type="Proteomes" id="UP000185207"/>
    </source>
</evidence>
<evidence type="ECO:0000313" key="2">
    <source>
        <dbReference type="EMBL" id="SIO43692.1"/>
    </source>
</evidence>
<proteinExistence type="predicted"/>
<accession>A0A1N6JH57</accession>
<dbReference type="STRING" id="1416779.SAMN05444409_3411"/>
<evidence type="ECO:0000256" key="1">
    <source>
        <dbReference type="SAM" id="SignalP"/>
    </source>
</evidence>
<dbReference type="OrthoDB" id="1453247at2"/>
<dbReference type="Proteomes" id="UP000185207">
    <property type="component" value="Unassembled WGS sequence"/>
</dbReference>
<dbReference type="AlphaFoldDB" id="A0A1N6JH57"/>
<keyword evidence="1" id="KW-0732">Signal</keyword>
<name>A0A1N6JH57_9FLAO</name>
<dbReference type="EMBL" id="FSRK01000003">
    <property type="protein sequence ID" value="SIO43692.1"/>
    <property type="molecule type" value="Genomic_DNA"/>
</dbReference>
<sequence>MMKIIKIGFILSALSLFLLNCKTAAQNTTITSVSYTHTAGRGGRTFINATKDSLESNKTGGRFEDYPVFKKKIDKKDWDKIVSDINISLLEKTQSGKARGYYDGPDHIFRITTTEKEYELINVPENSEGYKQIEKLKNNLDNLLKKY</sequence>